<dbReference type="AlphaFoldDB" id="A0A1J3K3G8"/>
<feature type="region of interest" description="Disordered" evidence="1">
    <location>
        <begin position="1"/>
        <end position="30"/>
    </location>
</feature>
<evidence type="ECO:0000256" key="1">
    <source>
        <dbReference type="SAM" id="MobiDB-lite"/>
    </source>
</evidence>
<protein>
    <submittedName>
        <fullName evidence="2">Protein unc-45-like protein A</fullName>
    </submittedName>
</protein>
<evidence type="ECO:0000313" key="2">
    <source>
        <dbReference type="EMBL" id="JAU98800.1"/>
    </source>
</evidence>
<gene>
    <name evidence="2" type="ORF">MP_TR7070_c0_g1_i1_g.20480</name>
</gene>
<dbReference type="PANTHER" id="PTHR46183">
    <property type="entry name" value="PROTEIN CLMP1"/>
    <property type="match status" value="1"/>
</dbReference>
<sequence>MGKSAANKKNPETAKDVSGGGGKSGKTYRRSASTAVDEDIKIFISLAIEHKEEGNKLFKKRDLEGAMLRYGKSVNLLPKNHIDVAYLRTSIACCYMQMGLDSYPNAISECDLALEASPRYSKALLTRSQCYEALDKLDYAFWDARTVLNMEPKNASGNVIFERVKKRLVDKGVDVDKMENNFVNVKENRGKDDGVKSNRAVVESPKVEMVDEAKSKYKPNVEKSLEPEIDGKMGGDREVKEDGFKNDQGQNKESGNMAGEERKLEDTVVVMDNELITSEIVEGGQSTKEEATVVVELVHGDEVRRTELHDGTEVEACCPICYEDVPH</sequence>
<accession>A0A1J3K3G8</accession>
<dbReference type="EMBL" id="GEVM01007138">
    <property type="protein sequence ID" value="JAU98800.1"/>
    <property type="molecule type" value="Transcribed_RNA"/>
</dbReference>
<feature type="region of interest" description="Disordered" evidence="1">
    <location>
        <begin position="221"/>
        <end position="262"/>
    </location>
</feature>
<feature type="compositionally biased region" description="Basic and acidic residues" evidence="1">
    <location>
        <begin position="221"/>
        <end position="245"/>
    </location>
</feature>
<reference evidence="2" key="1">
    <citation type="submission" date="2016-07" db="EMBL/GenBank/DDBJ databases">
        <title>De novo transcriptome assembly of four accessions of the metal hyperaccumulator plant Noccaea caerulescens.</title>
        <authorList>
            <person name="Blande D."/>
            <person name="Halimaa P."/>
            <person name="Tervahauta A.I."/>
            <person name="Aarts M.G."/>
            <person name="Karenlampi S.O."/>
        </authorList>
    </citation>
    <scope>NUCLEOTIDE SEQUENCE</scope>
</reference>
<dbReference type="PANTHER" id="PTHR46183:SF4">
    <property type="entry name" value="PROTEIN PHOX4"/>
    <property type="match status" value="1"/>
</dbReference>
<organism evidence="2">
    <name type="scientific">Noccaea caerulescens</name>
    <name type="common">Alpine penny-cress</name>
    <name type="synonym">Thlaspi caerulescens</name>
    <dbReference type="NCBI Taxonomy" id="107243"/>
    <lineage>
        <taxon>Eukaryota</taxon>
        <taxon>Viridiplantae</taxon>
        <taxon>Streptophyta</taxon>
        <taxon>Embryophyta</taxon>
        <taxon>Tracheophyta</taxon>
        <taxon>Spermatophyta</taxon>
        <taxon>Magnoliopsida</taxon>
        <taxon>eudicotyledons</taxon>
        <taxon>Gunneridae</taxon>
        <taxon>Pentapetalae</taxon>
        <taxon>rosids</taxon>
        <taxon>malvids</taxon>
        <taxon>Brassicales</taxon>
        <taxon>Brassicaceae</taxon>
        <taxon>Coluteocarpeae</taxon>
        <taxon>Noccaea</taxon>
    </lineage>
</organism>
<proteinExistence type="predicted"/>
<dbReference type="InterPro" id="IPR011990">
    <property type="entry name" value="TPR-like_helical_dom_sf"/>
</dbReference>
<dbReference type="SUPFAM" id="SSF48452">
    <property type="entry name" value="TPR-like"/>
    <property type="match status" value="1"/>
</dbReference>
<name>A0A1J3K3G8_NOCCA</name>
<dbReference type="InterPro" id="IPR044517">
    <property type="entry name" value="PHOX1-4"/>
</dbReference>
<dbReference type="Gene3D" id="1.25.40.10">
    <property type="entry name" value="Tetratricopeptide repeat domain"/>
    <property type="match status" value="1"/>
</dbReference>